<feature type="region of interest" description="Disordered" evidence="7">
    <location>
        <begin position="1200"/>
        <end position="1221"/>
    </location>
</feature>
<comment type="caution">
    <text evidence="14">The sequence shown here is derived from an EMBL/GenBank/DDBJ whole genome shotgun (WGS) entry which is preliminary data.</text>
</comment>
<keyword evidence="15" id="KW-1185">Reference proteome</keyword>
<dbReference type="InterPro" id="IPR051495">
    <property type="entry name" value="Epithelial_Barrier/Signaling"/>
</dbReference>
<dbReference type="Pfam" id="PF23263">
    <property type="entry name" value="C8-3_MUC4"/>
    <property type="match status" value="1"/>
</dbReference>
<evidence type="ECO:0000313" key="15">
    <source>
        <dbReference type="Proteomes" id="UP000276133"/>
    </source>
</evidence>
<dbReference type="PROSITE" id="PS51220">
    <property type="entry name" value="NIDO"/>
    <property type="match status" value="1"/>
</dbReference>
<keyword evidence="2 8" id="KW-0812">Transmembrane</keyword>
<organism evidence="14 15">
    <name type="scientific">Brachionus plicatilis</name>
    <name type="common">Marine rotifer</name>
    <name type="synonym">Brachionus muelleri</name>
    <dbReference type="NCBI Taxonomy" id="10195"/>
    <lineage>
        <taxon>Eukaryota</taxon>
        <taxon>Metazoa</taxon>
        <taxon>Spiralia</taxon>
        <taxon>Gnathifera</taxon>
        <taxon>Rotifera</taxon>
        <taxon>Eurotatoria</taxon>
        <taxon>Monogononta</taxon>
        <taxon>Pseudotrocha</taxon>
        <taxon>Ploima</taxon>
        <taxon>Brachionidae</taxon>
        <taxon>Brachionus</taxon>
    </lineage>
</organism>
<evidence type="ECO:0000256" key="8">
    <source>
        <dbReference type="SAM" id="Phobius"/>
    </source>
</evidence>
<dbReference type="InterPro" id="IPR035976">
    <property type="entry name" value="Sushi/SCR/CCP_sf"/>
</dbReference>
<dbReference type="PANTHER" id="PTHR13802:SF52">
    <property type="entry name" value="MUCIN-4"/>
    <property type="match status" value="1"/>
</dbReference>
<dbReference type="CDD" id="cd00033">
    <property type="entry name" value="CCP"/>
    <property type="match status" value="1"/>
</dbReference>
<feature type="domain" description="AMOP" evidence="10">
    <location>
        <begin position="571"/>
        <end position="722"/>
    </location>
</feature>
<dbReference type="GO" id="GO:0007160">
    <property type="term" value="P:cell-matrix adhesion"/>
    <property type="evidence" value="ECO:0007669"/>
    <property type="project" value="InterPro"/>
</dbReference>
<evidence type="ECO:0000256" key="7">
    <source>
        <dbReference type="SAM" id="MobiDB-lite"/>
    </source>
</evidence>
<evidence type="ECO:0000256" key="4">
    <source>
        <dbReference type="ARBA" id="ARBA00023136"/>
    </source>
</evidence>
<dbReference type="InterPro" id="IPR000436">
    <property type="entry name" value="Sushi_SCR_CCP_dom"/>
</dbReference>
<evidence type="ECO:0000256" key="2">
    <source>
        <dbReference type="ARBA" id="ARBA00022692"/>
    </source>
</evidence>
<dbReference type="SMART" id="SM00539">
    <property type="entry name" value="NIDO"/>
    <property type="match status" value="1"/>
</dbReference>
<sequence>MATFLFKFFLLTYLCHFTTQLTYQSDFWLKNPIQRKNLGGNQWIVKTYNVTCYGGRVLYPFGPECADYEVSKDNTRSKMIDLGFNLTFMGHKFDKAWVNQHGFISFQESFLGQTLSHDDWPQPKYPYVDDPVFIAPLYAQTDLVGDKIEDLTETKYGRILFKVIKRMDLPLDYTEEQKFIYQMTMDILDEAQKQIRESLASGEEFIATHALIATWKSVAFLGNSLSDINLRPRNTFQCMIVTNTNHTYAIFNYENIEWYASTSQGGNPETGTGGRAAKIGFNRGNGTLWVDHKPFSRNAQIIKMLSNFSNVDIPGRFIFRIDEWIQPAGCQNIDFDYENKLYIWPRNGNMLGGQEVNITGPCFRNQSFFHCKWGDGYNARVTIGETTFFNAKNSEIRARCIQPTVYHNGRINLSISLDGGHSYLWKAEYNIVDPLRFPPKVELVNILEWHDQVSPARLIIKWNRHELSYAESDVVDIELWGYYENDDGPHWDFVQVIGEGKLNKGSFGFDVAPNRAPNETMARRYKLGAIAVSMFDSQRLFSALHPLGWWRNDEMKFYYDKNSHFLGNSRGRNWAEDQCRWWHEYRKYDRFWMDDLEICPPTLMFAIGDAGTWAPDPSCNMYGDGYNELNCLQHKGASHCVITLKRTPSGAGNRCCYGQDGNLMYTNDTMSGSTPDRYHSLGMAPYNTYGRVPALSHYFHDIVPYYLCCHWSDLCESYLYLRQTKDAKGYQEARIAVAYGDPHLITFDGKDYTFNGKGEFTLLNSKRFNFKLQARFEQPPNATFCLLSSKGQINATRITAIAAGQDDSDIVEVRARIHPSQTHDLRCDVLVNGKTYYFNYTEEKLQIFKNVYVVSPLHDMHQSNVTIMFNISGIGVSVECMHGLLHVRASAPFSLFKETSGLFGYWDNITANDFMSPDGSTNQLTLKPDLLYQRFGMAWRLQDESESIFTYSGSWTFDTFHDQRPIIREWQRFRPWFTHTEVPFPSNVSFTQEELESVCEGDVQCLYDGAAMGSLEIGEATKEAHRYYRLLHESMKSVNSCGIYLMKGGIRELSKGNYLAGSVMRLTCERGYTQFGWNEYYCNWNGTWLPTNGQWLDQFRDWPYCEHYHITAIRWTSVSISIIWTLCLAAGLIYYFCFKKQKQYMMPKKVDEHESDMDIEAKDLDPHELKSLENQYYRDGFVPAIKELSNIAKSLHDLSAKQNEDSQNNQSVKPDQDETLNSCEFVPADNLEKPSIILQIPSPNSSKNESIELKERSRISNRESLPKNTIQDESESETDSYQIENLKQKQMRLINNKKLQESKIRDLQSKFINNQNLILNEDNVNLPTGHTTDV</sequence>
<gene>
    <name evidence="14" type="ORF">BpHYR1_021757</name>
</gene>
<keyword evidence="5" id="KW-1015">Disulfide bond</keyword>
<evidence type="ECO:0000259" key="10">
    <source>
        <dbReference type="PROSITE" id="PS50856"/>
    </source>
</evidence>
<accession>A0A3M7QXQ0</accession>
<feature type="chain" id="PRO_5018292758" evidence="9">
    <location>
        <begin position="21"/>
        <end position="1334"/>
    </location>
</feature>
<keyword evidence="9" id="KW-0732">Signal</keyword>
<keyword evidence="6" id="KW-0768">Sushi</keyword>
<evidence type="ECO:0000256" key="9">
    <source>
        <dbReference type="SAM" id="SignalP"/>
    </source>
</evidence>
<feature type="signal peptide" evidence="9">
    <location>
        <begin position="1"/>
        <end position="20"/>
    </location>
</feature>
<dbReference type="SMART" id="SM00723">
    <property type="entry name" value="AMOP"/>
    <property type="match status" value="1"/>
</dbReference>
<dbReference type="InterPro" id="IPR001846">
    <property type="entry name" value="VWF_type-D"/>
</dbReference>
<dbReference type="Pfam" id="PF03782">
    <property type="entry name" value="AMOP"/>
    <property type="match status" value="1"/>
</dbReference>
<dbReference type="InterPro" id="IPR003886">
    <property type="entry name" value="NIDO_dom"/>
</dbReference>
<keyword evidence="3 8" id="KW-1133">Transmembrane helix</keyword>
<evidence type="ECO:0000256" key="1">
    <source>
        <dbReference type="ARBA" id="ARBA00004370"/>
    </source>
</evidence>
<evidence type="ECO:0000259" key="11">
    <source>
        <dbReference type="PROSITE" id="PS50923"/>
    </source>
</evidence>
<dbReference type="PROSITE" id="PS50856">
    <property type="entry name" value="AMOP"/>
    <property type="match status" value="1"/>
</dbReference>
<dbReference type="GO" id="GO:0016020">
    <property type="term" value="C:membrane"/>
    <property type="evidence" value="ECO:0007669"/>
    <property type="project" value="UniProtKB-SubCell"/>
</dbReference>
<dbReference type="Proteomes" id="UP000276133">
    <property type="component" value="Unassembled WGS sequence"/>
</dbReference>
<dbReference type="SUPFAM" id="SSF57535">
    <property type="entry name" value="Complement control module/SCR domain"/>
    <property type="match status" value="1"/>
</dbReference>
<evidence type="ECO:0000259" key="12">
    <source>
        <dbReference type="PROSITE" id="PS51220"/>
    </source>
</evidence>
<dbReference type="PANTHER" id="PTHR13802">
    <property type="entry name" value="MUCIN 4-RELATED"/>
    <property type="match status" value="1"/>
</dbReference>
<feature type="domain" description="NIDO" evidence="12">
    <location>
        <begin position="162"/>
        <end position="324"/>
    </location>
</feature>
<dbReference type="OrthoDB" id="6051552at2759"/>
<dbReference type="PROSITE" id="PS50923">
    <property type="entry name" value="SUSHI"/>
    <property type="match status" value="1"/>
</dbReference>
<feature type="region of interest" description="Disordered" evidence="7">
    <location>
        <begin position="1237"/>
        <end position="1280"/>
    </location>
</feature>
<reference evidence="14 15" key="1">
    <citation type="journal article" date="2018" name="Sci. Rep.">
        <title>Genomic signatures of local adaptation to the degree of environmental predictability in rotifers.</title>
        <authorList>
            <person name="Franch-Gras L."/>
            <person name="Hahn C."/>
            <person name="Garcia-Roger E.M."/>
            <person name="Carmona M.J."/>
            <person name="Serra M."/>
            <person name="Gomez A."/>
        </authorList>
    </citation>
    <scope>NUCLEOTIDE SEQUENCE [LARGE SCALE GENOMIC DNA]</scope>
    <source>
        <strain evidence="14">HYR1</strain>
    </source>
</reference>
<feature type="compositionally biased region" description="Basic and acidic residues" evidence="7">
    <location>
        <begin position="1249"/>
        <end position="1265"/>
    </location>
</feature>
<dbReference type="InterPro" id="IPR056619">
    <property type="entry name" value="C8-3_MUC4"/>
</dbReference>
<evidence type="ECO:0000259" key="13">
    <source>
        <dbReference type="PROSITE" id="PS51233"/>
    </source>
</evidence>
<comment type="subcellular location">
    <subcellularLocation>
        <location evidence="1">Membrane</location>
    </subcellularLocation>
</comment>
<evidence type="ECO:0000313" key="14">
    <source>
        <dbReference type="EMBL" id="RNA15715.1"/>
    </source>
</evidence>
<protein>
    <submittedName>
        <fullName evidence="14">Mesh isoform X1</fullName>
    </submittedName>
</protein>
<name>A0A3M7QXQ0_BRAPC</name>
<dbReference type="EMBL" id="REGN01004899">
    <property type="protein sequence ID" value="RNA15715.1"/>
    <property type="molecule type" value="Genomic_DNA"/>
</dbReference>
<evidence type="ECO:0000256" key="3">
    <source>
        <dbReference type="ARBA" id="ARBA00022989"/>
    </source>
</evidence>
<feature type="transmembrane region" description="Helical" evidence="8">
    <location>
        <begin position="1115"/>
        <end position="1138"/>
    </location>
</feature>
<evidence type="ECO:0000256" key="6">
    <source>
        <dbReference type="PROSITE-ProRule" id="PRU00302"/>
    </source>
</evidence>
<proteinExistence type="predicted"/>
<dbReference type="PROSITE" id="PS51233">
    <property type="entry name" value="VWFD"/>
    <property type="match status" value="1"/>
</dbReference>
<comment type="caution">
    <text evidence="6">Lacks conserved residue(s) required for the propagation of feature annotation.</text>
</comment>
<dbReference type="InterPro" id="IPR005533">
    <property type="entry name" value="AMOP_dom"/>
</dbReference>
<dbReference type="Pfam" id="PF00084">
    <property type="entry name" value="Sushi"/>
    <property type="match status" value="1"/>
</dbReference>
<feature type="domain" description="VWFD" evidence="13">
    <location>
        <begin position="734"/>
        <end position="947"/>
    </location>
</feature>
<keyword evidence="4 8" id="KW-0472">Membrane</keyword>
<dbReference type="Pfam" id="PF00094">
    <property type="entry name" value="VWD"/>
    <property type="match status" value="1"/>
</dbReference>
<dbReference type="Pfam" id="PF06119">
    <property type="entry name" value="NIDO"/>
    <property type="match status" value="1"/>
</dbReference>
<evidence type="ECO:0000256" key="5">
    <source>
        <dbReference type="ARBA" id="ARBA00023157"/>
    </source>
</evidence>
<feature type="domain" description="Sushi" evidence="11">
    <location>
        <begin position="1039"/>
        <end position="1107"/>
    </location>
</feature>